<proteinExistence type="predicted"/>
<keyword evidence="3" id="KW-1185">Reference proteome</keyword>
<dbReference type="InterPro" id="IPR051044">
    <property type="entry name" value="MAG_DAG_Lipase"/>
</dbReference>
<reference evidence="2 3" key="1">
    <citation type="submission" date="2012-08" db="EMBL/GenBank/DDBJ databases">
        <title>Whole genome shotgun sequence of Gordonia rhizosphera NBRC 16068.</title>
        <authorList>
            <person name="Takarada H."/>
            <person name="Isaki S."/>
            <person name="Hosoyama A."/>
            <person name="Tsuchikane K."/>
            <person name="Katsumata H."/>
            <person name="Baba S."/>
            <person name="Ohji S."/>
            <person name="Yamazaki S."/>
            <person name="Fujita N."/>
        </authorList>
    </citation>
    <scope>NUCLEOTIDE SEQUENCE [LARGE SCALE GENOMIC DNA]</scope>
    <source>
        <strain evidence="2 3">NBRC 16068</strain>
    </source>
</reference>
<dbReference type="PANTHER" id="PTHR11614">
    <property type="entry name" value="PHOSPHOLIPASE-RELATED"/>
    <property type="match status" value="1"/>
</dbReference>
<evidence type="ECO:0000259" key="1">
    <source>
        <dbReference type="Pfam" id="PF12697"/>
    </source>
</evidence>
<dbReference type="SUPFAM" id="SSF53474">
    <property type="entry name" value="alpha/beta-Hydrolases"/>
    <property type="match status" value="1"/>
</dbReference>
<evidence type="ECO:0000313" key="2">
    <source>
        <dbReference type="EMBL" id="GAB93733.1"/>
    </source>
</evidence>
<protein>
    <recommendedName>
        <fullName evidence="1">AB hydrolase-1 domain-containing protein</fullName>
    </recommendedName>
</protein>
<dbReference type="AlphaFoldDB" id="K6VBZ4"/>
<dbReference type="Gene3D" id="3.40.50.1820">
    <property type="entry name" value="alpha/beta hydrolase"/>
    <property type="match status" value="1"/>
</dbReference>
<gene>
    <name evidence="2" type="ORF">GORHZ_243_00070</name>
</gene>
<accession>K6VBZ4</accession>
<dbReference type="Pfam" id="PF12697">
    <property type="entry name" value="Abhydrolase_6"/>
    <property type="match status" value="1"/>
</dbReference>
<sequence>MPTDAPIPVVFIHGLWMHASSWQPWVDRFTAAGYAPTAPGWPGDAETAEATRANPSALDNVGVTAVTDHFASLIADLPAPPIVVGHSFGGLIAQKLLGSGAARACVAIAPAQFRGVYKPPPLVQLKSVAPILSRPWLRGKTWSHTADSYHATFANTVDRAESDEIFANHVIPAPARPLFEAAVANFVPHSPASVDLKAQRGPLLMMAGGQDRTVPQSTVEDAYKAQQRNSAPTELKVYPSRGHSAPADHGWSELATDALEFLTTHGHGPSGS</sequence>
<dbReference type="OrthoDB" id="3810256at2"/>
<dbReference type="EMBL" id="BAHC01000243">
    <property type="protein sequence ID" value="GAB93733.1"/>
    <property type="molecule type" value="Genomic_DNA"/>
</dbReference>
<dbReference type="InterPro" id="IPR000073">
    <property type="entry name" value="AB_hydrolase_1"/>
</dbReference>
<dbReference type="GO" id="GO:0003824">
    <property type="term" value="F:catalytic activity"/>
    <property type="evidence" value="ECO:0007669"/>
    <property type="project" value="UniProtKB-ARBA"/>
</dbReference>
<evidence type="ECO:0000313" key="3">
    <source>
        <dbReference type="Proteomes" id="UP000008363"/>
    </source>
</evidence>
<comment type="caution">
    <text evidence="2">The sequence shown here is derived from an EMBL/GenBank/DDBJ whole genome shotgun (WGS) entry which is preliminary data.</text>
</comment>
<organism evidence="2 3">
    <name type="scientific">Gordonia rhizosphera NBRC 16068</name>
    <dbReference type="NCBI Taxonomy" id="1108045"/>
    <lineage>
        <taxon>Bacteria</taxon>
        <taxon>Bacillati</taxon>
        <taxon>Actinomycetota</taxon>
        <taxon>Actinomycetes</taxon>
        <taxon>Mycobacteriales</taxon>
        <taxon>Gordoniaceae</taxon>
        <taxon>Gordonia</taxon>
    </lineage>
</organism>
<dbReference type="STRING" id="1108045.GORHZ_243_00070"/>
<dbReference type="eggNOG" id="COG2267">
    <property type="taxonomic scope" value="Bacteria"/>
</dbReference>
<dbReference type="RefSeq" id="WP_006339279.1">
    <property type="nucleotide sequence ID" value="NZ_BAHC01000243.1"/>
</dbReference>
<name>K6VBZ4_9ACTN</name>
<dbReference type="Proteomes" id="UP000008363">
    <property type="component" value="Unassembled WGS sequence"/>
</dbReference>
<feature type="domain" description="AB hydrolase-1" evidence="1">
    <location>
        <begin position="9"/>
        <end position="254"/>
    </location>
</feature>
<dbReference type="InterPro" id="IPR029058">
    <property type="entry name" value="AB_hydrolase_fold"/>
</dbReference>